<gene>
    <name evidence="1" type="ORF">G6011_06531</name>
</gene>
<name>A0AAD4FIM0_9PLEO</name>
<keyword evidence="2" id="KW-1185">Reference proteome</keyword>
<organism evidence="1 2">
    <name type="scientific">Alternaria panax</name>
    <dbReference type="NCBI Taxonomy" id="48097"/>
    <lineage>
        <taxon>Eukaryota</taxon>
        <taxon>Fungi</taxon>
        <taxon>Dikarya</taxon>
        <taxon>Ascomycota</taxon>
        <taxon>Pezizomycotina</taxon>
        <taxon>Dothideomycetes</taxon>
        <taxon>Pleosporomycetidae</taxon>
        <taxon>Pleosporales</taxon>
        <taxon>Pleosporineae</taxon>
        <taxon>Pleosporaceae</taxon>
        <taxon>Alternaria</taxon>
        <taxon>Alternaria sect. Panax</taxon>
    </lineage>
</organism>
<evidence type="ECO:0000313" key="1">
    <source>
        <dbReference type="EMBL" id="KAG9189663.1"/>
    </source>
</evidence>
<dbReference type="Proteomes" id="UP001199106">
    <property type="component" value="Unassembled WGS sequence"/>
</dbReference>
<proteinExistence type="predicted"/>
<comment type="caution">
    <text evidence="1">The sequence shown here is derived from an EMBL/GenBank/DDBJ whole genome shotgun (WGS) entry which is preliminary data.</text>
</comment>
<accession>A0AAD4FIM0</accession>
<dbReference type="AlphaFoldDB" id="A0AAD4FIM0"/>
<evidence type="ECO:0000313" key="2">
    <source>
        <dbReference type="Proteomes" id="UP001199106"/>
    </source>
</evidence>
<protein>
    <submittedName>
        <fullName evidence="1">Uncharacterized protein</fullName>
    </submittedName>
</protein>
<reference evidence="1" key="1">
    <citation type="submission" date="2021-07" db="EMBL/GenBank/DDBJ databases">
        <title>Genome Resource of American Ginseng Black Spot Pathogen Alternaria panax.</title>
        <authorList>
            <person name="Qiu C."/>
            <person name="Wang W."/>
            <person name="Liu Z."/>
        </authorList>
    </citation>
    <scope>NUCLEOTIDE SEQUENCE</scope>
    <source>
        <strain evidence="1">BNCC115425</strain>
    </source>
</reference>
<sequence>MAIGLRSHSTFSFAELHYVLHQRTCGTTGCTNTVKYINMKTLVRICDNCFYPSVWPTFERLAFTYNFIRNTRTNEHAEDNEKAVTPFKMRMNERVGFVEVGALKRRGRGIEGSEGKRVSGGELDSQ</sequence>
<dbReference type="EMBL" id="JAANER010000005">
    <property type="protein sequence ID" value="KAG9189663.1"/>
    <property type="molecule type" value="Genomic_DNA"/>
</dbReference>